<dbReference type="AlphaFoldDB" id="A0A9D7SBT1"/>
<name>A0A9D7SBT1_9BACT</name>
<comment type="caution">
    <text evidence="1">The sequence shown here is derived from an EMBL/GenBank/DDBJ whole genome shotgun (WGS) entry which is preliminary data.</text>
</comment>
<gene>
    <name evidence="1" type="ORF">IPO85_14835</name>
</gene>
<evidence type="ECO:0000313" key="1">
    <source>
        <dbReference type="EMBL" id="MBK9718760.1"/>
    </source>
</evidence>
<dbReference type="Proteomes" id="UP000808349">
    <property type="component" value="Unassembled WGS sequence"/>
</dbReference>
<protein>
    <submittedName>
        <fullName evidence="1">Uncharacterized protein</fullName>
    </submittedName>
</protein>
<dbReference type="EMBL" id="JADKFW010000013">
    <property type="protein sequence ID" value="MBK9718760.1"/>
    <property type="molecule type" value="Genomic_DNA"/>
</dbReference>
<accession>A0A9D7SBT1</accession>
<evidence type="ECO:0000313" key="2">
    <source>
        <dbReference type="Proteomes" id="UP000808349"/>
    </source>
</evidence>
<sequence>MKINLFPVLVLLTLFYFGCQTSKPEVKINNDEVFTSFETNFLDAYWKEYPTMSIYNVYGKYYDHLVIPDSTFFINNVIFSKLWLD</sequence>
<proteinExistence type="predicted"/>
<reference evidence="1 2" key="1">
    <citation type="submission" date="2020-10" db="EMBL/GenBank/DDBJ databases">
        <title>Connecting structure to function with the recovery of over 1000 high-quality activated sludge metagenome-assembled genomes encoding full-length rRNA genes using long-read sequencing.</title>
        <authorList>
            <person name="Singleton C.M."/>
            <person name="Petriglieri F."/>
            <person name="Kristensen J.M."/>
            <person name="Kirkegaard R.H."/>
            <person name="Michaelsen T.Y."/>
            <person name="Andersen M.H."/>
            <person name="Karst S.M."/>
            <person name="Dueholm M.S."/>
            <person name="Nielsen P.H."/>
            <person name="Albertsen M."/>
        </authorList>
    </citation>
    <scope>NUCLEOTIDE SEQUENCE [LARGE SCALE GENOMIC DNA]</scope>
    <source>
        <strain evidence="1">Ribe_18-Q3-R11-54_BAT3C.373</strain>
    </source>
</reference>
<organism evidence="1 2">
    <name type="scientific">Candidatus Defluviibacterium haderslevense</name>
    <dbReference type="NCBI Taxonomy" id="2981993"/>
    <lineage>
        <taxon>Bacteria</taxon>
        <taxon>Pseudomonadati</taxon>
        <taxon>Bacteroidota</taxon>
        <taxon>Saprospiria</taxon>
        <taxon>Saprospirales</taxon>
        <taxon>Saprospiraceae</taxon>
        <taxon>Candidatus Defluviibacterium</taxon>
    </lineage>
</organism>